<dbReference type="EMBL" id="AAOH01000002">
    <property type="protein sequence ID" value="EAR29891.1"/>
    <property type="molecule type" value="Genomic_DNA"/>
</dbReference>
<organism evidence="3 4">
    <name type="scientific">Pseudoalteromonas tunicata D2</name>
    <dbReference type="NCBI Taxonomy" id="87626"/>
    <lineage>
        <taxon>Bacteria</taxon>
        <taxon>Pseudomonadati</taxon>
        <taxon>Pseudomonadota</taxon>
        <taxon>Gammaproteobacteria</taxon>
        <taxon>Alteromonadales</taxon>
        <taxon>Pseudoalteromonadaceae</taxon>
        <taxon>Pseudoalteromonas</taxon>
    </lineage>
</organism>
<dbReference type="HOGENOM" id="CLU_144599_2_2_6"/>
<reference evidence="3 4" key="1">
    <citation type="submission" date="2006-02" db="EMBL/GenBank/DDBJ databases">
        <authorList>
            <person name="Moran M.A."/>
            <person name="Kjelleberg S."/>
            <person name="Egan S."/>
            <person name="Saunders N."/>
            <person name="Thomas T."/>
            <person name="Ferriera S."/>
            <person name="Johnson J."/>
            <person name="Kravitz S."/>
            <person name="Halpern A."/>
            <person name="Remington K."/>
            <person name="Beeson K."/>
            <person name="Tran B."/>
            <person name="Rogers Y.-H."/>
            <person name="Friedman R."/>
            <person name="Venter J.C."/>
        </authorList>
    </citation>
    <scope>NUCLEOTIDE SEQUENCE [LARGE SCALE GENOMIC DNA]</scope>
    <source>
        <strain evidence="3 4">D2</strain>
    </source>
</reference>
<sequence>MRNGLFEFFDDVNFPMGFRRSGSFSIPESELLSSYGDILSKLANQSLAPESPDEVDFVEVCLGNKPAQTKFEKTWLKYKHEISRKDKFYSAFGKKETVKPSTDFSVIEL</sequence>
<proteinExistence type="inferred from homology"/>
<dbReference type="OrthoDB" id="6400110at2"/>
<dbReference type="InterPro" id="IPR007335">
    <property type="entry name" value="DUF413"/>
</dbReference>
<dbReference type="AlphaFoldDB" id="A4C7D7"/>
<comment type="caution">
    <text evidence="3">The sequence shown here is derived from an EMBL/GenBank/DDBJ whole genome shotgun (WGS) entry which is preliminary data.</text>
</comment>
<protein>
    <recommendedName>
        <fullName evidence="2">Macrodomain Ori protein</fullName>
    </recommendedName>
</protein>
<dbReference type="Pfam" id="PF04219">
    <property type="entry name" value="DUF413"/>
    <property type="match status" value="1"/>
</dbReference>
<dbReference type="Proteomes" id="UP000006201">
    <property type="component" value="Unassembled WGS sequence"/>
</dbReference>
<comment type="similarity">
    <text evidence="1">Belongs to the MaoP family.</text>
</comment>
<accession>A4C7D7</accession>
<evidence type="ECO:0000256" key="2">
    <source>
        <dbReference type="ARBA" id="ARBA00093628"/>
    </source>
</evidence>
<keyword evidence="4" id="KW-1185">Reference proteome</keyword>
<dbReference type="STRING" id="87626.PTD2_13764"/>
<dbReference type="eggNOG" id="COG3085">
    <property type="taxonomic scope" value="Bacteria"/>
</dbReference>
<evidence type="ECO:0000256" key="1">
    <source>
        <dbReference type="ARBA" id="ARBA00093464"/>
    </source>
</evidence>
<name>A4C7D7_9GAMM</name>
<dbReference type="RefSeq" id="WP_009837764.1">
    <property type="nucleotide sequence ID" value="NZ_AAOH01000002.1"/>
</dbReference>
<gene>
    <name evidence="3" type="ORF">PTD2_13764</name>
</gene>
<evidence type="ECO:0000313" key="4">
    <source>
        <dbReference type="Proteomes" id="UP000006201"/>
    </source>
</evidence>
<evidence type="ECO:0000313" key="3">
    <source>
        <dbReference type="EMBL" id="EAR29891.1"/>
    </source>
</evidence>